<dbReference type="InterPro" id="IPR058443">
    <property type="entry name" value="DUF8130"/>
</dbReference>
<gene>
    <name evidence="2" type="ORF">GCM10009039_16900</name>
</gene>
<sequence>MRRRALLAALASGAAASAAGCVRAPGFRPPVPDPDADAALAVTDFDVTTEKVAPDYRWLVRITGVYSTDAVGRHFTDPVVVDVADIDDPEIRDAVERTLRDGEYRTNSIPDGLRDFVARTDLVTWAANTAADATATHWSLGVFDADPGSSPAVQFDARVTDSGVSADDPAAIEFSLTNVGGETYAVFSGTVPPFSLLNATRPSDLGSESPTDFLLWNDRYADDECVGIQDDRLVVCAIGVRTPIEPGETITREYAIDPAKPRTRSLGPGDWTISDTLTYHREGEAQGPSTEVEWRVDFTLEDVETE</sequence>
<organism evidence="2 3">
    <name type="scientific">Halocalculus aciditolerans</name>
    <dbReference type="NCBI Taxonomy" id="1383812"/>
    <lineage>
        <taxon>Archaea</taxon>
        <taxon>Methanobacteriati</taxon>
        <taxon>Methanobacteriota</taxon>
        <taxon>Stenosarchaea group</taxon>
        <taxon>Halobacteria</taxon>
        <taxon>Halobacteriales</taxon>
        <taxon>Halobacteriaceae</taxon>
        <taxon>Halocalculus</taxon>
    </lineage>
</organism>
<name>A0A830FBY8_9EURY</name>
<reference evidence="2" key="1">
    <citation type="journal article" date="2014" name="Int. J. Syst. Evol. Microbiol.">
        <title>Complete genome sequence of Corynebacterium casei LMG S-19264T (=DSM 44701T), isolated from a smear-ripened cheese.</title>
        <authorList>
            <consortium name="US DOE Joint Genome Institute (JGI-PGF)"/>
            <person name="Walter F."/>
            <person name="Albersmeier A."/>
            <person name="Kalinowski J."/>
            <person name="Ruckert C."/>
        </authorList>
    </citation>
    <scope>NUCLEOTIDE SEQUENCE</scope>
    <source>
        <strain evidence="2">JCM 19596</strain>
    </source>
</reference>
<feature type="domain" description="DUF8130" evidence="1">
    <location>
        <begin position="152"/>
        <end position="257"/>
    </location>
</feature>
<dbReference type="PROSITE" id="PS51257">
    <property type="entry name" value="PROKAR_LIPOPROTEIN"/>
    <property type="match status" value="1"/>
</dbReference>
<dbReference type="AlphaFoldDB" id="A0A830FBY8"/>
<dbReference type="OrthoDB" id="275766at2157"/>
<accession>A0A830FBY8</accession>
<proteinExistence type="predicted"/>
<evidence type="ECO:0000259" key="1">
    <source>
        <dbReference type="Pfam" id="PF26451"/>
    </source>
</evidence>
<dbReference type="EMBL" id="BMPG01000002">
    <property type="protein sequence ID" value="GGL59275.1"/>
    <property type="molecule type" value="Genomic_DNA"/>
</dbReference>
<evidence type="ECO:0000313" key="2">
    <source>
        <dbReference type="EMBL" id="GGL59275.1"/>
    </source>
</evidence>
<comment type="caution">
    <text evidence="2">The sequence shown here is derived from an EMBL/GenBank/DDBJ whole genome shotgun (WGS) entry which is preliminary data.</text>
</comment>
<dbReference type="Pfam" id="PF26451">
    <property type="entry name" value="DUF8130"/>
    <property type="match status" value="1"/>
</dbReference>
<dbReference type="Proteomes" id="UP000607197">
    <property type="component" value="Unassembled WGS sequence"/>
</dbReference>
<reference evidence="2" key="2">
    <citation type="submission" date="2020-09" db="EMBL/GenBank/DDBJ databases">
        <authorList>
            <person name="Sun Q."/>
            <person name="Ohkuma M."/>
        </authorList>
    </citation>
    <scope>NUCLEOTIDE SEQUENCE</scope>
    <source>
        <strain evidence="2">JCM 19596</strain>
    </source>
</reference>
<keyword evidence="3" id="KW-1185">Reference proteome</keyword>
<protein>
    <recommendedName>
        <fullName evidence="1">DUF8130 domain-containing protein</fullName>
    </recommendedName>
</protein>
<dbReference type="RefSeq" id="WP_188977892.1">
    <property type="nucleotide sequence ID" value="NZ_BMPG01000002.1"/>
</dbReference>
<evidence type="ECO:0000313" key="3">
    <source>
        <dbReference type="Proteomes" id="UP000607197"/>
    </source>
</evidence>